<dbReference type="AlphaFoldDB" id="A0A261Y549"/>
<dbReference type="SMART" id="SM00829">
    <property type="entry name" value="PKS_ER"/>
    <property type="match status" value="1"/>
</dbReference>
<evidence type="ECO:0000259" key="2">
    <source>
        <dbReference type="SMART" id="SM00829"/>
    </source>
</evidence>
<keyword evidence="1" id="KW-0521">NADP</keyword>
<dbReference type="Proteomes" id="UP000242875">
    <property type="component" value="Unassembled WGS sequence"/>
</dbReference>
<dbReference type="GO" id="GO:0008270">
    <property type="term" value="F:zinc ion binding"/>
    <property type="evidence" value="ECO:0007669"/>
    <property type="project" value="InterPro"/>
</dbReference>
<dbReference type="PANTHER" id="PTHR44154:SF1">
    <property type="entry name" value="QUINONE OXIDOREDUCTASE"/>
    <property type="match status" value="1"/>
</dbReference>
<name>A0A261Y549_9FUNG</name>
<dbReference type="InterPro" id="IPR011032">
    <property type="entry name" value="GroES-like_sf"/>
</dbReference>
<proteinExistence type="predicted"/>
<accession>A0A261Y549</accession>
<dbReference type="CDD" id="cd08252">
    <property type="entry name" value="AL_MDR"/>
    <property type="match status" value="1"/>
</dbReference>
<dbReference type="InterPro" id="IPR014182">
    <property type="entry name" value="ADH_Zn_typ-1"/>
</dbReference>
<evidence type="ECO:0000313" key="4">
    <source>
        <dbReference type="Proteomes" id="UP000242875"/>
    </source>
</evidence>
<dbReference type="Gene3D" id="3.90.180.10">
    <property type="entry name" value="Medium-chain alcohol dehydrogenases, catalytic domain"/>
    <property type="match status" value="1"/>
</dbReference>
<dbReference type="NCBIfam" id="TIGR02817">
    <property type="entry name" value="adh_fam_1"/>
    <property type="match status" value="1"/>
</dbReference>
<protein>
    <recommendedName>
        <fullName evidence="2">Enoyl reductase (ER) domain-containing protein</fullName>
    </recommendedName>
</protein>
<reference evidence="3 4" key="1">
    <citation type="journal article" date="2017" name="Mycologia">
        <title>Bifiguratus adelaidae, gen. et sp. nov., a new member of Mucoromycotina in endophytic and soil-dwelling habitats.</title>
        <authorList>
            <person name="Torres-Cruz T.J."/>
            <person name="Billingsley Tobias T.L."/>
            <person name="Almatruk M."/>
            <person name="Hesse C."/>
            <person name="Kuske C.R."/>
            <person name="Desiro A."/>
            <person name="Benucci G.M."/>
            <person name="Bonito G."/>
            <person name="Stajich J.E."/>
            <person name="Dunlap C."/>
            <person name="Arnold A.E."/>
            <person name="Porras-Alfaro A."/>
        </authorList>
    </citation>
    <scope>NUCLEOTIDE SEQUENCE [LARGE SCALE GENOMIC DNA]</scope>
    <source>
        <strain evidence="3 4">AZ0501</strain>
    </source>
</reference>
<dbReference type="PANTHER" id="PTHR44154">
    <property type="entry name" value="QUINONE OXIDOREDUCTASE"/>
    <property type="match status" value="1"/>
</dbReference>
<feature type="domain" description="Enoyl reductase (ER)" evidence="2">
    <location>
        <begin position="10"/>
        <end position="341"/>
    </location>
</feature>
<evidence type="ECO:0000313" key="3">
    <source>
        <dbReference type="EMBL" id="OZJ05723.1"/>
    </source>
</evidence>
<dbReference type="InterPro" id="IPR013154">
    <property type="entry name" value="ADH-like_N"/>
</dbReference>
<dbReference type="InterPro" id="IPR036291">
    <property type="entry name" value="NAD(P)-bd_dom_sf"/>
</dbReference>
<dbReference type="Pfam" id="PF13602">
    <property type="entry name" value="ADH_zinc_N_2"/>
    <property type="match status" value="1"/>
</dbReference>
<organism evidence="3 4">
    <name type="scientific">Bifiguratus adelaidae</name>
    <dbReference type="NCBI Taxonomy" id="1938954"/>
    <lineage>
        <taxon>Eukaryota</taxon>
        <taxon>Fungi</taxon>
        <taxon>Fungi incertae sedis</taxon>
        <taxon>Mucoromycota</taxon>
        <taxon>Mucoromycotina</taxon>
        <taxon>Endogonomycetes</taxon>
        <taxon>Endogonales</taxon>
        <taxon>Endogonales incertae sedis</taxon>
        <taxon>Bifiguratus</taxon>
    </lineage>
</organism>
<gene>
    <name evidence="3" type="ORF">BZG36_01332</name>
</gene>
<dbReference type="GO" id="GO:0016491">
    <property type="term" value="F:oxidoreductase activity"/>
    <property type="evidence" value="ECO:0007669"/>
    <property type="project" value="InterPro"/>
</dbReference>
<dbReference type="InterPro" id="IPR051603">
    <property type="entry name" value="Zinc-ADH_QOR/CCCR"/>
</dbReference>
<dbReference type="Gene3D" id="3.40.50.720">
    <property type="entry name" value="NAD(P)-binding Rossmann-like Domain"/>
    <property type="match status" value="1"/>
</dbReference>
<dbReference type="SUPFAM" id="SSF51735">
    <property type="entry name" value="NAD(P)-binding Rossmann-fold domains"/>
    <property type="match status" value="1"/>
</dbReference>
<dbReference type="EMBL" id="MVBO01000010">
    <property type="protein sequence ID" value="OZJ05723.1"/>
    <property type="molecule type" value="Genomic_DNA"/>
</dbReference>
<comment type="caution">
    <text evidence="3">The sequence shown here is derived from an EMBL/GenBank/DDBJ whole genome shotgun (WGS) entry which is preliminary data.</text>
</comment>
<keyword evidence="4" id="KW-1185">Reference proteome</keyword>
<evidence type="ECO:0000256" key="1">
    <source>
        <dbReference type="ARBA" id="ARBA00022857"/>
    </source>
</evidence>
<sequence length="349" mass="37428">MKAILKSRPGDASVLLEGEVPIPVPGENDIVVKVAAVSINPIDTKIRSLDYQVKAYGRGRENDTSQVLGFDAAGTVESVGSKVTKFKKGDRVLHAGVLGYQGAYAQYAVMDARLVGHLPDNLSFNKAAALPLVSLTAWEALVERLGFELNPAAPPNATLLIINGAGGVGSLAIQIARKLLKIPNVIATASRPETVKWCAANGATDVINHRDELAPQLKERGLKVTHILINYSTEQYIDACVELIEPLGKICTLLRTPEPFKQMIPLVTKCLNISGEFMFCKGINMVDMESQGEILTAVAKARSEGILDTIVTKTYPQFGAVPLQEAHRLVESGTAIGKVVIGGVDKPWV</sequence>
<dbReference type="OrthoDB" id="203908at2759"/>
<dbReference type="InterPro" id="IPR020843">
    <property type="entry name" value="ER"/>
</dbReference>
<dbReference type="SUPFAM" id="SSF50129">
    <property type="entry name" value="GroES-like"/>
    <property type="match status" value="1"/>
</dbReference>
<dbReference type="Pfam" id="PF08240">
    <property type="entry name" value="ADH_N"/>
    <property type="match status" value="1"/>
</dbReference>